<evidence type="ECO:0000313" key="2">
    <source>
        <dbReference type="Proteomes" id="UP001516400"/>
    </source>
</evidence>
<keyword evidence="2" id="KW-1185">Reference proteome</keyword>
<dbReference type="AlphaFoldDB" id="A0ABD2NS04"/>
<gene>
    <name evidence="1" type="ORF">HHI36_004361</name>
</gene>
<evidence type="ECO:0008006" key="3">
    <source>
        <dbReference type="Google" id="ProtNLM"/>
    </source>
</evidence>
<accession>A0ABD2NS04</accession>
<evidence type="ECO:0000313" key="1">
    <source>
        <dbReference type="EMBL" id="KAL3281141.1"/>
    </source>
</evidence>
<protein>
    <recommendedName>
        <fullName evidence="3">Transcriptional regulator MraZ</fullName>
    </recommendedName>
</protein>
<reference evidence="1 2" key="1">
    <citation type="journal article" date="2021" name="BMC Biol.">
        <title>Horizontally acquired antibacterial genes associated with adaptive radiation of ladybird beetles.</title>
        <authorList>
            <person name="Li H.S."/>
            <person name="Tang X.F."/>
            <person name="Huang Y.H."/>
            <person name="Xu Z.Y."/>
            <person name="Chen M.L."/>
            <person name="Du X.Y."/>
            <person name="Qiu B.Y."/>
            <person name="Chen P.T."/>
            <person name="Zhang W."/>
            <person name="Slipinski A."/>
            <person name="Escalona H.E."/>
            <person name="Waterhouse R.M."/>
            <person name="Zwick A."/>
            <person name="Pang H."/>
        </authorList>
    </citation>
    <scope>NUCLEOTIDE SEQUENCE [LARGE SCALE GENOMIC DNA]</scope>
    <source>
        <strain evidence="1">SYSU2018</strain>
    </source>
</reference>
<dbReference type="EMBL" id="JABFTP020000144">
    <property type="protein sequence ID" value="KAL3281141.1"/>
    <property type="molecule type" value="Genomic_DNA"/>
</dbReference>
<dbReference type="Proteomes" id="UP001516400">
    <property type="component" value="Unassembled WGS sequence"/>
</dbReference>
<organism evidence="1 2">
    <name type="scientific">Cryptolaemus montrouzieri</name>
    <dbReference type="NCBI Taxonomy" id="559131"/>
    <lineage>
        <taxon>Eukaryota</taxon>
        <taxon>Metazoa</taxon>
        <taxon>Ecdysozoa</taxon>
        <taxon>Arthropoda</taxon>
        <taxon>Hexapoda</taxon>
        <taxon>Insecta</taxon>
        <taxon>Pterygota</taxon>
        <taxon>Neoptera</taxon>
        <taxon>Endopterygota</taxon>
        <taxon>Coleoptera</taxon>
        <taxon>Polyphaga</taxon>
        <taxon>Cucujiformia</taxon>
        <taxon>Coccinelloidea</taxon>
        <taxon>Coccinellidae</taxon>
        <taxon>Scymninae</taxon>
        <taxon>Scymnini</taxon>
        <taxon>Cryptolaemus</taxon>
    </lineage>
</organism>
<comment type="caution">
    <text evidence="1">The sequence shown here is derived from an EMBL/GenBank/DDBJ whole genome shotgun (WGS) entry which is preliminary data.</text>
</comment>
<sequence length="173" mass="20261">MPGINTVNKIETLIGGKRYSEVWKFIRSLKSSNKDKVHISSNPKNGRIILPTYFRKKQSIEKNPQKRIGFEELEAKGTQMGVELDNDCVYTLQFADDQVIRKLKSSLLYGSEIWRLTERFKSRLKAVEMDVLRRSSRTSRREHVPNEVIKREMGVEDNITKDIERKQLVWYGT</sequence>
<name>A0ABD2NS04_9CUCU</name>
<proteinExistence type="predicted"/>